<dbReference type="STRING" id="29655.A0A0K9NV75"/>
<keyword evidence="6" id="KW-1185">Reference proteome</keyword>
<feature type="compositionally biased region" description="Polar residues" evidence="2">
    <location>
        <begin position="873"/>
        <end position="888"/>
    </location>
</feature>
<feature type="region of interest" description="Disordered" evidence="2">
    <location>
        <begin position="292"/>
        <end position="311"/>
    </location>
</feature>
<dbReference type="OrthoDB" id="62853at2759"/>
<dbReference type="InterPro" id="IPR008942">
    <property type="entry name" value="ENTH_VHS"/>
</dbReference>
<dbReference type="PROSITE" id="PS50812">
    <property type="entry name" value="PWWP"/>
    <property type="match status" value="1"/>
</dbReference>
<evidence type="ECO:0000259" key="3">
    <source>
        <dbReference type="PROSITE" id="PS50812"/>
    </source>
</evidence>
<dbReference type="InterPro" id="IPR000313">
    <property type="entry name" value="PWWP_dom"/>
</dbReference>
<dbReference type="SMART" id="SM00293">
    <property type="entry name" value="PWWP"/>
    <property type="match status" value="1"/>
</dbReference>
<name>A0A0K9NV75_ZOSMR</name>
<evidence type="ECO:0000313" key="5">
    <source>
        <dbReference type="EMBL" id="KMZ59977.1"/>
    </source>
</evidence>
<dbReference type="PROSITE" id="PS51391">
    <property type="entry name" value="CID"/>
    <property type="match status" value="1"/>
</dbReference>
<feature type="compositionally biased region" description="Pro residues" evidence="2">
    <location>
        <begin position="1174"/>
        <end position="1196"/>
    </location>
</feature>
<feature type="region of interest" description="Disordered" evidence="2">
    <location>
        <begin position="1389"/>
        <end position="1410"/>
    </location>
</feature>
<feature type="region of interest" description="Disordered" evidence="2">
    <location>
        <begin position="1173"/>
        <end position="1196"/>
    </location>
</feature>
<dbReference type="GO" id="GO:0006338">
    <property type="term" value="P:chromatin remodeling"/>
    <property type="evidence" value="ECO:0000318"/>
    <property type="project" value="GO_Central"/>
</dbReference>
<dbReference type="SMART" id="SM00582">
    <property type="entry name" value="RPR"/>
    <property type="match status" value="1"/>
</dbReference>
<evidence type="ECO:0000259" key="4">
    <source>
        <dbReference type="PROSITE" id="PS51391"/>
    </source>
</evidence>
<dbReference type="EMBL" id="LFYR01001680">
    <property type="protein sequence ID" value="KMZ59977.1"/>
    <property type="molecule type" value="Genomic_DNA"/>
</dbReference>
<feature type="compositionally biased region" description="Low complexity" evidence="2">
    <location>
        <begin position="855"/>
        <end position="872"/>
    </location>
</feature>
<sequence>MAPARRKGLGRASAEVSAKEWKIGDLVLAKMKGFPAWPAVIHDPKRWGYSSNRKKLLVFFFGTKQIAFCNHVDLQAFTDERKKTLLNKRQSKGGDFSRAVREIVECYDSLQKKKFSTRSTDIIESQRYSSLIQSSGISNLEETLQSDMDQPSEKVSIIDELRQTPFSTNSSFKRVRKALSLSCTIHKKTPSVRKSRSSIKADSSFKLKTCDIHANKLDLSDISMICNVAQDELADRNKLSKESLDNSVCKNVDIHSLLTSETVHDDILPGVITTNSQKVYFENDELSQVKSADENSSLSCPDKSNKMNGRADDKRMKVVVKKTKKSHKSTLSCCSMEETKFKVVAKQDLSNSVHQCKNIIERFNKIGHSDEHLPFVKRARVRMGEASLVEKQFDNVIKSPGEASIKTEKVDLTCSDKDSILISDYSFRESMVLDATNLNISSSSNDCIKSKVSVTPLKAAPHPFRVISVDSEAALPPSKRLNRALEAMSANVAEAKYDSTKAIANNVGPKDIWNEVPDVLAVVSNGVSNSLTVAPFILLDNNNVCPQETQEKCSSANSVLNAKSRPSLHPSLEISSGLIANDSCLVNRIFEEQECTITSVSCSPIHSSSAETNKAEVFISEPCLSEGTDKSINDVSCSNTVEISSPTIKCERNITQIGMVDKDNKDQCFCAQVCEEIDRSGHSGSSKIMVESCTIIPQNCLYTSIPATSQPCEESNKSIHSDTQELKVDNSIVFQLNNTSGSHPVAFECSMSDVPENAIFPNYGCKANYRENEMKLSATELNDMHTSKDLVFSPDFCLPKVSNADSQARPNFLHSSSLPNSATIVKISSDILSTPSPLFLEDSSEHLPSHGEKTNYQNSNNNSPNFNLQPKNSTHQLDNSYGNSESFTTNQQKVLNKNKSSGSNEANAALKYFDGLVCVLTRAKDSIARATQCAIDCSKLFVSNEVVEILLRHLEKEQSFHKKIDMFFLADSIIRYTRGQKDVAGDVYPPLFQSVLGRLITSAAPSGISSWENRRQCLKVLKLWLDRKTFSESILRHHIRALESINEEPFNNVFCRRLLRRERPLDDPAREMEGMLVDEYGSNTSFELPGLLNSQIFKGMDDGSDIDEKNFEAVTPEHDPKISENKNTVSISSNMTGQRKHILEDVDGELEMEDVSPPSDHAVDVERHHYPVTFTPPLPNDKPPSPPPLPSSPPPNMQIHIQHSNTRLIEQNIQKVSSSSDAAAFTCYTPGYRDHSNHIPPHSPSLSSSCTYGNNNSSSHLTSVQCINNPQLGNAASLNTAAYHLQPPPPPEVSSQFSYMPPDPHNNLQPWFGNGRQVGNDYSDRIRMMQQRESCDYSSSILPGHLPTESTEPSCSISYYGPPHNSSLIPNPNWPHPLRESNYQYSRPPLHRPMENHMPRKARAPGFWRP</sequence>
<evidence type="ECO:0000256" key="1">
    <source>
        <dbReference type="ARBA" id="ARBA00022664"/>
    </source>
</evidence>
<dbReference type="PANTHER" id="PTHR12550:SF49">
    <property type="entry name" value="PROTEIN HUA2-LIKE 2-RELATED"/>
    <property type="match status" value="1"/>
</dbReference>
<dbReference type="GO" id="GO:0006397">
    <property type="term" value="P:mRNA processing"/>
    <property type="evidence" value="ECO:0007669"/>
    <property type="project" value="UniProtKB-KW"/>
</dbReference>
<feature type="region of interest" description="Disordered" evidence="2">
    <location>
        <begin position="839"/>
        <end position="888"/>
    </location>
</feature>
<dbReference type="InterPro" id="IPR006569">
    <property type="entry name" value="CID_dom"/>
</dbReference>
<evidence type="ECO:0008006" key="7">
    <source>
        <dbReference type="Google" id="ProtNLM"/>
    </source>
</evidence>
<dbReference type="Proteomes" id="UP000036987">
    <property type="component" value="Unassembled WGS sequence"/>
</dbReference>
<protein>
    <recommendedName>
        <fullName evidence="7">Protein HUA2-LIKE 3</fullName>
    </recommendedName>
</protein>
<dbReference type="SUPFAM" id="SSF63748">
    <property type="entry name" value="Tudor/PWWP/MBT"/>
    <property type="match status" value="1"/>
</dbReference>
<comment type="caution">
    <text evidence="5">The sequence shown here is derived from an EMBL/GenBank/DDBJ whole genome shotgun (WGS) entry which is preliminary data.</text>
</comment>
<accession>A0A0K9NV75</accession>
<feature type="domain" description="CID" evidence="4">
    <location>
        <begin position="905"/>
        <end position="1046"/>
    </location>
</feature>
<dbReference type="Gene3D" id="1.25.40.90">
    <property type="match status" value="1"/>
</dbReference>
<gene>
    <name evidence="5" type="ORF">ZOSMA_62G00070</name>
</gene>
<evidence type="ECO:0000313" key="6">
    <source>
        <dbReference type="Proteomes" id="UP000036987"/>
    </source>
</evidence>
<feature type="compositionally biased region" description="Basic and acidic residues" evidence="2">
    <location>
        <begin position="843"/>
        <end position="853"/>
    </location>
</feature>
<dbReference type="Pfam" id="PF00855">
    <property type="entry name" value="PWWP"/>
    <property type="match status" value="1"/>
</dbReference>
<dbReference type="GO" id="GO:0005634">
    <property type="term" value="C:nucleus"/>
    <property type="evidence" value="ECO:0000318"/>
    <property type="project" value="GO_Central"/>
</dbReference>
<feature type="domain" description="PWWP" evidence="3">
    <location>
        <begin position="23"/>
        <end position="68"/>
    </location>
</feature>
<organism evidence="5 6">
    <name type="scientific">Zostera marina</name>
    <name type="common">Eelgrass</name>
    <dbReference type="NCBI Taxonomy" id="29655"/>
    <lineage>
        <taxon>Eukaryota</taxon>
        <taxon>Viridiplantae</taxon>
        <taxon>Streptophyta</taxon>
        <taxon>Embryophyta</taxon>
        <taxon>Tracheophyta</taxon>
        <taxon>Spermatophyta</taxon>
        <taxon>Magnoliopsida</taxon>
        <taxon>Liliopsida</taxon>
        <taxon>Zosteraceae</taxon>
        <taxon>Zostera</taxon>
    </lineage>
</organism>
<dbReference type="Pfam" id="PF04818">
    <property type="entry name" value="CID"/>
    <property type="match status" value="1"/>
</dbReference>
<keyword evidence="1" id="KW-0507">mRNA processing</keyword>
<dbReference type="PANTHER" id="PTHR12550">
    <property type="entry name" value="HEPATOMA-DERIVED GROWTH FACTOR-RELATED"/>
    <property type="match status" value="1"/>
</dbReference>
<reference evidence="6" key="1">
    <citation type="journal article" date="2016" name="Nature">
        <title>The genome of the seagrass Zostera marina reveals angiosperm adaptation to the sea.</title>
        <authorList>
            <person name="Olsen J.L."/>
            <person name="Rouze P."/>
            <person name="Verhelst B."/>
            <person name="Lin Y.-C."/>
            <person name="Bayer T."/>
            <person name="Collen J."/>
            <person name="Dattolo E."/>
            <person name="De Paoli E."/>
            <person name="Dittami S."/>
            <person name="Maumus F."/>
            <person name="Michel G."/>
            <person name="Kersting A."/>
            <person name="Lauritano C."/>
            <person name="Lohaus R."/>
            <person name="Toepel M."/>
            <person name="Tonon T."/>
            <person name="Vanneste K."/>
            <person name="Amirebrahimi M."/>
            <person name="Brakel J."/>
            <person name="Bostroem C."/>
            <person name="Chovatia M."/>
            <person name="Grimwood J."/>
            <person name="Jenkins J.W."/>
            <person name="Jueterbock A."/>
            <person name="Mraz A."/>
            <person name="Stam W.T."/>
            <person name="Tice H."/>
            <person name="Bornberg-Bauer E."/>
            <person name="Green P.J."/>
            <person name="Pearson G.A."/>
            <person name="Procaccini G."/>
            <person name="Duarte C.M."/>
            <person name="Schmutz J."/>
            <person name="Reusch T.B.H."/>
            <person name="Van de Peer Y."/>
        </authorList>
    </citation>
    <scope>NUCLEOTIDE SEQUENCE [LARGE SCALE GENOMIC DNA]</scope>
    <source>
        <strain evidence="6">cv. Finnish</strain>
    </source>
</reference>
<dbReference type="Gene3D" id="2.30.30.140">
    <property type="match status" value="1"/>
</dbReference>
<proteinExistence type="predicted"/>
<dbReference type="OMA" id="NERPCEE"/>
<evidence type="ECO:0000256" key="2">
    <source>
        <dbReference type="SAM" id="MobiDB-lite"/>
    </source>
</evidence>